<name>A0AAV6ZRK4_ENGPU</name>
<dbReference type="CDD" id="cd02970">
    <property type="entry name" value="PRX_like2"/>
    <property type="match status" value="1"/>
</dbReference>
<dbReference type="Gene3D" id="3.40.30.10">
    <property type="entry name" value="Glutaredoxin"/>
    <property type="match status" value="1"/>
</dbReference>
<evidence type="ECO:0000256" key="7">
    <source>
        <dbReference type="ARBA" id="ARBA00032058"/>
    </source>
</evidence>
<proteinExistence type="inferred from homology"/>
<gene>
    <name evidence="11" type="ORF">GDO81_004255</name>
</gene>
<evidence type="ECO:0000256" key="2">
    <source>
        <dbReference type="ARBA" id="ARBA00022490"/>
    </source>
</evidence>
<dbReference type="InterPro" id="IPR036249">
    <property type="entry name" value="Thioredoxin-like_sf"/>
</dbReference>
<evidence type="ECO:0000313" key="12">
    <source>
        <dbReference type="Proteomes" id="UP000824782"/>
    </source>
</evidence>
<dbReference type="EMBL" id="WNYA01000011">
    <property type="protein sequence ID" value="KAG8551767.1"/>
    <property type="molecule type" value="Genomic_DNA"/>
</dbReference>
<feature type="transmembrane region" description="Helical" evidence="10">
    <location>
        <begin position="12"/>
        <end position="33"/>
    </location>
</feature>
<evidence type="ECO:0000256" key="9">
    <source>
        <dbReference type="ARBA" id="ARBA00055417"/>
    </source>
</evidence>
<keyword evidence="10" id="KW-1133">Transmembrane helix</keyword>
<reference evidence="11" key="1">
    <citation type="thesis" date="2020" institute="ProQuest LLC" country="789 East Eisenhower Parkway, Ann Arbor, MI, USA">
        <title>Comparative Genomics and Chromosome Evolution.</title>
        <authorList>
            <person name="Mudd A.B."/>
        </authorList>
    </citation>
    <scope>NUCLEOTIDE SEQUENCE</scope>
    <source>
        <strain evidence="11">237g6f4</strain>
        <tissue evidence="11">Blood</tissue>
    </source>
</reference>
<keyword evidence="2" id="KW-0963">Cytoplasm</keyword>
<dbReference type="GO" id="GO:0005737">
    <property type="term" value="C:cytoplasm"/>
    <property type="evidence" value="ECO:0007669"/>
    <property type="project" value="UniProtKB-SubCell"/>
</dbReference>
<comment type="similarity">
    <text evidence="5">Belongs to the peroxiredoxin-like PRXL2 family. PRXL2A subfamily.</text>
</comment>
<organism evidence="11 12">
    <name type="scientific">Engystomops pustulosus</name>
    <name type="common">Tungara frog</name>
    <name type="synonym">Physalaemus pustulosus</name>
    <dbReference type="NCBI Taxonomy" id="76066"/>
    <lineage>
        <taxon>Eukaryota</taxon>
        <taxon>Metazoa</taxon>
        <taxon>Chordata</taxon>
        <taxon>Craniata</taxon>
        <taxon>Vertebrata</taxon>
        <taxon>Euteleostomi</taxon>
        <taxon>Amphibia</taxon>
        <taxon>Batrachia</taxon>
        <taxon>Anura</taxon>
        <taxon>Neobatrachia</taxon>
        <taxon>Hyloidea</taxon>
        <taxon>Leptodactylidae</taxon>
        <taxon>Leiuperinae</taxon>
        <taxon>Engystomops</taxon>
    </lineage>
</organism>
<comment type="caution">
    <text evidence="11">The sequence shown here is derived from an EMBL/GenBank/DDBJ whole genome shotgun (WGS) entry which is preliminary data.</text>
</comment>
<accession>A0AAV6ZRK4</accession>
<evidence type="ECO:0000256" key="6">
    <source>
        <dbReference type="ARBA" id="ARBA00023849"/>
    </source>
</evidence>
<dbReference type="PANTHER" id="PTHR28630:SF31">
    <property type="entry name" value="PEROXIREDOXIN-LIKE 2A"/>
    <property type="match status" value="1"/>
</dbReference>
<evidence type="ECO:0000256" key="4">
    <source>
        <dbReference type="ARBA" id="ARBA00023284"/>
    </source>
</evidence>
<evidence type="ECO:0000256" key="3">
    <source>
        <dbReference type="ARBA" id="ARBA00022862"/>
    </source>
</evidence>
<evidence type="ECO:0000256" key="10">
    <source>
        <dbReference type="SAM" id="Phobius"/>
    </source>
</evidence>
<dbReference type="FunFam" id="3.40.30.10:FF:000312">
    <property type="entry name" value="redox-regulatory protein FAM213A isoform X1"/>
    <property type="match status" value="1"/>
</dbReference>
<dbReference type="GO" id="GO:0016209">
    <property type="term" value="F:antioxidant activity"/>
    <property type="evidence" value="ECO:0007669"/>
    <property type="project" value="UniProtKB-KW"/>
</dbReference>
<evidence type="ECO:0000313" key="11">
    <source>
        <dbReference type="EMBL" id="KAG8551767.1"/>
    </source>
</evidence>
<keyword evidence="10" id="KW-0472">Membrane</keyword>
<comment type="function">
    <text evidence="9">Involved in redox regulation of the cell. Acts as an antioxidant.</text>
</comment>
<dbReference type="SUPFAM" id="SSF52833">
    <property type="entry name" value="Thioredoxin-like"/>
    <property type="match status" value="1"/>
</dbReference>
<keyword evidence="4" id="KW-0676">Redox-active center</keyword>
<dbReference type="Pfam" id="PF13911">
    <property type="entry name" value="AhpC-TSA_2"/>
    <property type="match status" value="1"/>
</dbReference>
<keyword evidence="10" id="KW-0812">Transmembrane</keyword>
<dbReference type="InterPro" id="IPR032801">
    <property type="entry name" value="PXL2A/B/C"/>
</dbReference>
<comment type="subcellular location">
    <subcellularLocation>
        <location evidence="1">Cytoplasm</location>
    </subcellularLocation>
</comment>
<protein>
    <recommendedName>
        <fullName evidence="6">Peroxiredoxin-like 2A</fullName>
    </recommendedName>
    <alternativeName>
        <fullName evidence="8">Peroxiredoxin-like 2 activated in M-CSF stimulated monocytes</fullName>
    </alternativeName>
    <alternativeName>
        <fullName evidence="7">Redox-regulatory protein FAM213A</fullName>
    </alternativeName>
</protein>
<keyword evidence="3" id="KW-0049">Antioxidant</keyword>
<keyword evidence="12" id="KW-1185">Reference proteome</keyword>
<dbReference type="AlphaFoldDB" id="A0AAV6ZRK4"/>
<sequence length="226" mass="25450">MWVVPESEIFTMGLWSISIGAFGAAVAGIILANTDYFLPTTDKATVEYLEETDLKPLSDESKTFKAKDLWKKTGAVIMAVRRPGCFLCREEASEISQLKPELDQLGVPLYGVVKENIATEIEAFEPYFKGDIFLDEKKRFYGPQRRKMMLMGFIRLGVWQNFRRAWKAGYEGNLEGEGFILGGLFVIGSGNQGILLEHREKEFGDKANLTAVLEAAKKINRKTEVH</sequence>
<evidence type="ECO:0000256" key="1">
    <source>
        <dbReference type="ARBA" id="ARBA00004496"/>
    </source>
</evidence>
<dbReference type="Proteomes" id="UP000824782">
    <property type="component" value="Unassembled WGS sequence"/>
</dbReference>
<evidence type="ECO:0000256" key="8">
    <source>
        <dbReference type="ARBA" id="ARBA00032129"/>
    </source>
</evidence>
<dbReference type="PANTHER" id="PTHR28630">
    <property type="match status" value="1"/>
</dbReference>
<evidence type="ECO:0000256" key="5">
    <source>
        <dbReference type="ARBA" id="ARBA00023787"/>
    </source>
</evidence>